<organism evidence="2 3">
    <name type="scientific">Labedella endophytica</name>
    <dbReference type="NCBI Taxonomy" id="1523160"/>
    <lineage>
        <taxon>Bacteria</taxon>
        <taxon>Bacillati</taxon>
        <taxon>Actinomycetota</taxon>
        <taxon>Actinomycetes</taxon>
        <taxon>Micrococcales</taxon>
        <taxon>Microbacteriaceae</taxon>
        <taxon>Labedella</taxon>
    </lineage>
</organism>
<sequence length="306" mass="32958">MNTRPLLHRLHPMPLSFVAIDFETANFDRGSVCAVGLTKVTDGRVVATDSWFVNPPTGLDFTNTYIHGIGPEHVADAPSWPLMLEHIGRYSGGLPLVAYSPFDKGVYNAANRLTGTADAGLEFRDALAVVRHHCKLPSHRLPLVVEHFGLPDFNHHEAGADSLACALITLRVAEERGAETLDALFESMPSRIRTRVGAYTKKSDLPQASISADPAHPLFGEVVCFSGDLDSYSRTKAQDIVASYGASISGGVTKKTTLVVMGGFDPATLRPGATLSSKILKAQELASKGQSVEIVTEQTFLEILAY</sequence>
<feature type="domain" description="BRCT" evidence="1">
    <location>
        <begin position="213"/>
        <end position="306"/>
    </location>
</feature>
<gene>
    <name evidence="2" type="ORF">ELQ94_00085</name>
</gene>
<proteinExistence type="predicted"/>
<dbReference type="Gene3D" id="3.30.420.10">
    <property type="entry name" value="Ribonuclease H-like superfamily/Ribonuclease H"/>
    <property type="match status" value="1"/>
</dbReference>
<dbReference type="GO" id="GO:0004527">
    <property type="term" value="F:exonuclease activity"/>
    <property type="evidence" value="ECO:0007669"/>
    <property type="project" value="UniProtKB-ARBA"/>
</dbReference>
<dbReference type="InterPro" id="IPR012337">
    <property type="entry name" value="RNaseH-like_sf"/>
</dbReference>
<reference evidence="2 3" key="1">
    <citation type="submission" date="2018-12" db="EMBL/GenBank/DDBJ databases">
        <authorList>
            <person name="Li F."/>
        </authorList>
    </citation>
    <scope>NUCLEOTIDE SEQUENCE [LARGE SCALE GENOMIC DNA]</scope>
    <source>
        <strain evidence="2 3">EGI 6500705</strain>
    </source>
</reference>
<dbReference type="Proteomes" id="UP000274909">
    <property type="component" value="Unassembled WGS sequence"/>
</dbReference>
<dbReference type="Pfam" id="PF00533">
    <property type="entry name" value="BRCT"/>
    <property type="match status" value="1"/>
</dbReference>
<dbReference type="InterPro" id="IPR036420">
    <property type="entry name" value="BRCT_dom_sf"/>
</dbReference>
<dbReference type="SUPFAM" id="SSF52113">
    <property type="entry name" value="BRCT domain"/>
    <property type="match status" value="1"/>
</dbReference>
<dbReference type="EMBL" id="RZGZ01000001">
    <property type="protein sequence ID" value="RUR03007.1"/>
    <property type="molecule type" value="Genomic_DNA"/>
</dbReference>
<dbReference type="SMART" id="SM00479">
    <property type="entry name" value="EXOIII"/>
    <property type="match status" value="1"/>
</dbReference>
<dbReference type="CDD" id="cd17748">
    <property type="entry name" value="BRCT_DNA_ligase_like"/>
    <property type="match status" value="1"/>
</dbReference>
<evidence type="ECO:0000259" key="1">
    <source>
        <dbReference type="PROSITE" id="PS50172"/>
    </source>
</evidence>
<dbReference type="PROSITE" id="PS50172">
    <property type="entry name" value="BRCT"/>
    <property type="match status" value="1"/>
</dbReference>
<dbReference type="Gene3D" id="3.40.50.10190">
    <property type="entry name" value="BRCT domain"/>
    <property type="match status" value="1"/>
</dbReference>
<dbReference type="OrthoDB" id="9803913at2"/>
<keyword evidence="3" id="KW-1185">Reference proteome</keyword>
<dbReference type="InterPro" id="IPR001357">
    <property type="entry name" value="BRCT_dom"/>
</dbReference>
<evidence type="ECO:0000313" key="2">
    <source>
        <dbReference type="EMBL" id="RUR03007.1"/>
    </source>
</evidence>
<name>A0A433JVN6_9MICO</name>
<dbReference type="Pfam" id="PF00929">
    <property type="entry name" value="RNase_T"/>
    <property type="match status" value="1"/>
</dbReference>
<dbReference type="SUPFAM" id="SSF53098">
    <property type="entry name" value="Ribonuclease H-like"/>
    <property type="match status" value="1"/>
</dbReference>
<dbReference type="InterPro" id="IPR013520">
    <property type="entry name" value="Ribonucl_H"/>
</dbReference>
<comment type="caution">
    <text evidence="2">The sequence shown here is derived from an EMBL/GenBank/DDBJ whole genome shotgun (WGS) entry which is preliminary data.</text>
</comment>
<dbReference type="InterPro" id="IPR036397">
    <property type="entry name" value="RNaseH_sf"/>
</dbReference>
<dbReference type="AlphaFoldDB" id="A0A433JVN6"/>
<accession>A0A433JVN6</accession>
<protein>
    <recommendedName>
        <fullName evidence="1">BRCT domain-containing protein</fullName>
    </recommendedName>
</protein>
<dbReference type="GO" id="GO:0003676">
    <property type="term" value="F:nucleic acid binding"/>
    <property type="evidence" value="ECO:0007669"/>
    <property type="project" value="InterPro"/>
</dbReference>
<evidence type="ECO:0000313" key="3">
    <source>
        <dbReference type="Proteomes" id="UP000274909"/>
    </source>
</evidence>